<dbReference type="InParanoid" id="A0A132BAI8"/>
<feature type="non-terminal residue" evidence="2">
    <location>
        <position position="262"/>
    </location>
</feature>
<dbReference type="RefSeq" id="XP_018063785.1">
    <property type="nucleotide sequence ID" value="XM_018210020.1"/>
</dbReference>
<gene>
    <name evidence="2" type="ORF">LY89DRAFT_598116</name>
</gene>
<dbReference type="OrthoDB" id="626167at2759"/>
<sequence length="262" mass="29717">MGGCGKSQLALEYCRQGQNEKWFSAILWLDASSPMSISQSFANVANKLLKSNFDIADDKGNIRFVLDTIEAWKSRWLLVFDNFDNPSSFGNTSINEYFPRGGYGSILFTSRHAVAKSLGFCIEVTTMSNKEALQLLLERSRAEKTSENTQEAADIVKRLGYHALAIDQAGAYIQARGLDLNLYMTHYSERKEKVLNEVPELWDYRRKLTTDAEFETKLTVFTTWELSIELIKGSPAVRKDKDHLLTLAGFLDGKEISDELFR</sequence>
<accession>A0A132BAI8</accession>
<proteinExistence type="predicted"/>
<evidence type="ECO:0000259" key="1">
    <source>
        <dbReference type="Pfam" id="PF00931"/>
    </source>
</evidence>
<evidence type="ECO:0000313" key="3">
    <source>
        <dbReference type="Proteomes" id="UP000070700"/>
    </source>
</evidence>
<dbReference type="PANTHER" id="PTHR35205">
    <property type="entry name" value="NB-ARC AND TPR DOMAIN PROTEIN"/>
    <property type="match status" value="1"/>
</dbReference>
<feature type="domain" description="NB-ARC" evidence="1">
    <location>
        <begin position="1"/>
        <end position="138"/>
    </location>
</feature>
<dbReference type="Gene3D" id="3.40.50.300">
    <property type="entry name" value="P-loop containing nucleotide triphosphate hydrolases"/>
    <property type="match status" value="1"/>
</dbReference>
<dbReference type="GeneID" id="28819746"/>
<keyword evidence="3" id="KW-1185">Reference proteome</keyword>
<evidence type="ECO:0000313" key="2">
    <source>
        <dbReference type="EMBL" id="KUJ09430.1"/>
    </source>
</evidence>
<dbReference type="InterPro" id="IPR002182">
    <property type="entry name" value="NB-ARC"/>
</dbReference>
<dbReference type="EMBL" id="KQ947432">
    <property type="protein sequence ID" value="KUJ09430.1"/>
    <property type="molecule type" value="Genomic_DNA"/>
</dbReference>
<dbReference type="STRING" id="149040.A0A132BAI8"/>
<dbReference type="InterPro" id="IPR027417">
    <property type="entry name" value="P-loop_NTPase"/>
</dbReference>
<dbReference type="AlphaFoldDB" id="A0A132BAI8"/>
<protein>
    <recommendedName>
        <fullName evidence="1">NB-ARC domain-containing protein</fullName>
    </recommendedName>
</protein>
<dbReference type="PANTHER" id="PTHR35205:SF1">
    <property type="entry name" value="ZU5 DOMAIN-CONTAINING PROTEIN"/>
    <property type="match status" value="1"/>
</dbReference>
<organism evidence="2 3">
    <name type="scientific">Mollisia scopiformis</name>
    <name type="common">Conifer needle endophyte fungus</name>
    <name type="synonym">Phialocephala scopiformis</name>
    <dbReference type="NCBI Taxonomy" id="149040"/>
    <lineage>
        <taxon>Eukaryota</taxon>
        <taxon>Fungi</taxon>
        <taxon>Dikarya</taxon>
        <taxon>Ascomycota</taxon>
        <taxon>Pezizomycotina</taxon>
        <taxon>Leotiomycetes</taxon>
        <taxon>Helotiales</taxon>
        <taxon>Mollisiaceae</taxon>
        <taxon>Mollisia</taxon>
    </lineage>
</organism>
<name>A0A132BAI8_MOLSC</name>
<dbReference type="SUPFAM" id="SSF52540">
    <property type="entry name" value="P-loop containing nucleoside triphosphate hydrolases"/>
    <property type="match status" value="1"/>
</dbReference>
<dbReference type="Pfam" id="PF00931">
    <property type="entry name" value="NB-ARC"/>
    <property type="match status" value="1"/>
</dbReference>
<reference evidence="2 3" key="1">
    <citation type="submission" date="2015-10" db="EMBL/GenBank/DDBJ databases">
        <title>Full genome of DAOMC 229536 Phialocephala scopiformis, a fungal endophyte of spruce producing the potent anti-insectan compound rugulosin.</title>
        <authorList>
            <consortium name="DOE Joint Genome Institute"/>
            <person name="Walker A.K."/>
            <person name="Frasz S.L."/>
            <person name="Seifert K.A."/>
            <person name="Miller J.D."/>
            <person name="Mondo S.J."/>
            <person name="Labutti K."/>
            <person name="Lipzen A."/>
            <person name="Dockter R."/>
            <person name="Kennedy M."/>
            <person name="Grigoriev I.V."/>
            <person name="Spatafora J.W."/>
        </authorList>
    </citation>
    <scope>NUCLEOTIDE SEQUENCE [LARGE SCALE GENOMIC DNA]</scope>
    <source>
        <strain evidence="2 3">CBS 120377</strain>
    </source>
</reference>
<dbReference type="GO" id="GO:0043531">
    <property type="term" value="F:ADP binding"/>
    <property type="evidence" value="ECO:0007669"/>
    <property type="project" value="InterPro"/>
</dbReference>
<dbReference type="Proteomes" id="UP000070700">
    <property type="component" value="Unassembled WGS sequence"/>
</dbReference>
<dbReference type="KEGG" id="psco:LY89DRAFT_598116"/>